<comment type="subunit">
    <text evidence="2">Monomer.</text>
</comment>
<evidence type="ECO:0000256" key="4">
    <source>
        <dbReference type="ARBA" id="ARBA00022559"/>
    </source>
</evidence>
<evidence type="ECO:0000256" key="10">
    <source>
        <dbReference type="ARBA" id="ARBA00038489"/>
    </source>
</evidence>
<dbReference type="GO" id="GO:0034599">
    <property type="term" value="P:cellular response to oxidative stress"/>
    <property type="evidence" value="ECO:0007669"/>
    <property type="project" value="TreeGrafter"/>
</dbReference>
<feature type="domain" description="Thioredoxin" evidence="14">
    <location>
        <begin position="2"/>
        <end position="150"/>
    </location>
</feature>
<dbReference type="EC" id="1.11.1.24" evidence="3"/>
<evidence type="ECO:0000256" key="6">
    <source>
        <dbReference type="ARBA" id="ARBA00023002"/>
    </source>
</evidence>
<reference evidence="15 16" key="1">
    <citation type="journal article" date="2011" name="ISME J.">
        <title>Community ecology of hot spring cyanobacterial mats: predominant populations and their functional potential.</title>
        <authorList>
            <person name="Klatt C.G."/>
            <person name="Wood J.M."/>
            <person name="Rusch D.B."/>
            <person name="Bateson M.M."/>
            <person name="Hamamura N."/>
            <person name="Heidelberg J.F."/>
            <person name="Grossman A.R."/>
            <person name="Bhaya D."/>
            <person name="Cohan F.M."/>
            <person name="Kuhl M."/>
            <person name="Bryant D.A."/>
            <person name="Ward D.M."/>
        </authorList>
    </citation>
    <scope>NUCLEOTIDE SEQUENCE [LARGE SCALE GENOMIC DNA]</scope>
    <source>
        <strain evidence="15">OS</strain>
    </source>
</reference>
<sequence length="153" mass="17030">MIAVGLPAPDFSLPDETGRIHSLSSYRGKKVILIFYPGDNTPVCTSQLCTYRDNFEKFQSRGIVVLGISTDSMESHQSFARKFSFPFPLLSDKDKTVHKLYDTLGFLGLPQRAYVVIDESGKVIVSFAETLPIFFRTPDELLSKIDAANSSQS</sequence>
<evidence type="ECO:0000256" key="1">
    <source>
        <dbReference type="ARBA" id="ARBA00003330"/>
    </source>
</evidence>
<dbReference type="PROSITE" id="PS51352">
    <property type="entry name" value="THIOREDOXIN_2"/>
    <property type="match status" value="1"/>
</dbReference>
<comment type="similarity">
    <text evidence="10">Belongs to the peroxiredoxin family. BCP/PrxQ subfamily.</text>
</comment>
<protein>
    <recommendedName>
        <fullName evidence="3">thioredoxin-dependent peroxiredoxin</fullName>
        <ecNumber evidence="3">1.11.1.24</ecNumber>
    </recommendedName>
    <alternativeName>
        <fullName evidence="9">Thioredoxin peroxidase</fullName>
    </alternativeName>
    <alternativeName>
        <fullName evidence="11">Thioredoxin-dependent peroxiredoxin Bcp</fullName>
    </alternativeName>
</protein>
<comment type="caution">
    <text evidence="15">The sequence shown here is derived from an EMBL/GenBank/DDBJ whole genome shotgun (WGS) entry which is preliminary data.</text>
</comment>
<comment type="catalytic activity">
    <reaction evidence="12">
        <text>a hydroperoxide + [thioredoxin]-dithiol = an alcohol + [thioredoxin]-disulfide + H2O</text>
        <dbReference type="Rhea" id="RHEA:62620"/>
        <dbReference type="Rhea" id="RHEA-COMP:10698"/>
        <dbReference type="Rhea" id="RHEA-COMP:10700"/>
        <dbReference type="ChEBI" id="CHEBI:15377"/>
        <dbReference type="ChEBI" id="CHEBI:29950"/>
        <dbReference type="ChEBI" id="CHEBI:30879"/>
        <dbReference type="ChEBI" id="CHEBI:35924"/>
        <dbReference type="ChEBI" id="CHEBI:50058"/>
        <dbReference type="EC" id="1.11.1.24"/>
    </reaction>
</comment>
<evidence type="ECO:0000256" key="8">
    <source>
        <dbReference type="ARBA" id="ARBA00023284"/>
    </source>
</evidence>
<dbReference type="GO" id="GO:0045454">
    <property type="term" value="P:cell redox homeostasis"/>
    <property type="evidence" value="ECO:0007669"/>
    <property type="project" value="TreeGrafter"/>
</dbReference>
<evidence type="ECO:0000256" key="11">
    <source>
        <dbReference type="ARBA" id="ARBA00042639"/>
    </source>
</evidence>
<dbReference type="InterPro" id="IPR013766">
    <property type="entry name" value="Thioredoxin_domain"/>
</dbReference>
<name>A0A395LXB4_9BACT</name>
<dbReference type="InterPro" id="IPR050924">
    <property type="entry name" value="Peroxiredoxin_BCP/PrxQ"/>
</dbReference>
<feature type="active site" description="Cysteine sulfenic acid (-SOH) intermediate; for peroxidase activity" evidence="13">
    <location>
        <position position="44"/>
    </location>
</feature>
<evidence type="ECO:0000313" key="16">
    <source>
        <dbReference type="Proteomes" id="UP000266389"/>
    </source>
</evidence>
<dbReference type="SUPFAM" id="SSF52833">
    <property type="entry name" value="Thioredoxin-like"/>
    <property type="match status" value="1"/>
</dbReference>
<gene>
    <name evidence="15" type="ORF">D0433_12060</name>
</gene>
<evidence type="ECO:0000259" key="14">
    <source>
        <dbReference type="PROSITE" id="PS51352"/>
    </source>
</evidence>
<dbReference type="PANTHER" id="PTHR42801:SF4">
    <property type="entry name" value="AHPC_TSA FAMILY PROTEIN"/>
    <property type="match status" value="1"/>
</dbReference>
<dbReference type="Proteomes" id="UP000266389">
    <property type="component" value="Unassembled WGS sequence"/>
</dbReference>
<dbReference type="PANTHER" id="PTHR42801">
    <property type="entry name" value="THIOREDOXIN-DEPENDENT PEROXIDE REDUCTASE"/>
    <property type="match status" value="1"/>
</dbReference>
<dbReference type="GO" id="GO:0005737">
    <property type="term" value="C:cytoplasm"/>
    <property type="evidence" value="ECO:0007669"/>
    <property type="project" value="TreeGrafter"/>
</dbReference>
<evidence type="ECO:0000256" key="5">
    <source>
        <dbReference type="ARBA" id="ARBA00022862"/>
    </source>
</evidence>
<evidence type="ECO:0000256" key="7">
    <source>
        <dbReference type="ARBA" id="ARBA00023157"/>
    </source>
</evidence>
<dbReference type="InterPro" id="IPR036249">
    <property type="entry name" value="Thioredoxin-like_sf"/>
</dbReference>
<organism evidence="15 16">
    <name type="scientific">Candidatus Thermochlorobacter aerophilus</name>
    <dbReference type="NCBI Taxonomy" id="1868324"/>
    <lineage>
        <taxon>Bacteria</taxon>
        <taxon>Pseudomonadati</taxon>
        <taxon>Chlorobiota</taxon>
        <taxon>Chlorobiia</taxon>
        <taxon>Chlorobiales</taxon>
        <taxon>Candidatus Thermochlorobacteriaceae</taxon>
        <taxon>Candidatus Thermochlorobacter</taxon>
    </lineage>
</organism>
<dbReference type="Pfam" id="PF00578">
    <property type="entry name" value="AhpC-TSA"/>
    <property type="match status" value="1"/>
</dbReference>
<dbReference type="GO" id="GO:0008379">
    <property type="term" value="F:thioredoxin peroxidase activity"/>
    <property type="evidence" value="ECO:0007669"/>
    <property type="project" value="TreeGrafter"/>
</dbReference>
<dbReference type="AlphaFoldDB" id="A0A395LXB4"/>
<keyword evidence="6" id="KW-0560">Oxidoreductase</keyword>
<accession>A0A395LXB4</accession>
<dbReference type="Gene3D" id="3.40.30.10">
    <property type="entry name" value="Glutaredoxin"/>
    <property type="match status" value="1"/>
</dbReference>
<keyword evidence="7" id="KW-1015">Disulfide bond</keyword>
<keyword evidence="8" id="KW-0676">Redox-active center</keyword>
<dbReference type="PIRSF" id="PIRSF000239">
    <property type="entry name" value="AHPC"/>
    <property type="match status" value="1"/>
</dbReference>
<proteinExistence type="inferred from homology"/>
<dbReference type="EMBL" id="PHFL01000068">
    <property type="protein sequence ID" value="RFM23212.1"/>
    <property type="molecule type" value="Genomic_DNA"/>
</dbReference>
<dbReference type="InterPro" id="IPR024706">
    <property type="entry name" value="Peroxiredoxin_AhpC-typ"/>
</dbReference>
<dbReference type="InterPro" id="IPR000866">
    <property type="entry name" value="AhpC/TSA"/>
</dbReference>
<evidence type="ECO:0000313" key="15">
    <source>
        <dbReference type="EMBL" id="RFM23212.1"/>
    </source>
</evidence>
<evidence type="ECO:0000256" key="3">
    <source>
        <dbReference type="ARBA" id="ARBA00013017"/>
    </source>
</evidence>
<evidence type="ECO:0000256" key="13">
    <source>
        <dbReference type="PIRSR" id="PIRSR000239-1"/>
    </source>
</evidence>
<evidence type="ECO:0000256" key="2">
    <source>
        <dbReference type="ARBA" id="ARBA00011245"/>
    </source>
</evidence>
<keyword evidence="5" id="KW-0049">Antioxidant</keyword>
<evidence type="ECO:0000256" key="12">
    <source>
        <dbReference type="ARBA" id="ARBA00049091"/>
    </source>
</evidence>
<evidence type="ECO:0000256" key="9">
    <source>
        <dbReference type="ARBA" id="ARBA00032824"/>
    </source>
</evidence>
<dbReference type="CDD" id="cd03017">
    <property type="entry name" value="PRX_BCP"/>
    <property type="match status" value="1"/>
</dbReference>
<keyword evidence="4" id="KW-0575">Peroxidase</keyword>
<comment type="function">
    <text evidence="1">Thiol-specific peroxidase that catalyzes the reduction of hydrogen peroxide and organic hydroperoxides to water and alcohols, respectively. Plays a role in cell protection against oxidative stress by detoxifying peroxides and as sensor of hydrogen peroxide-mediated signaling events.</text>
</comment>